<keyword evidence="3" id="KW-1185">Reference proteome</keyword>
<name>A0A8A4TIK2_SULCO</name>
<reference evidence="2" key="1">
    <citation type="submission" date="2021-03" db="EMBL/GenBank/DDBJ databases">
        <title>Acanthopleuribacteraceae sp. M133.</title>
        <authorList>
            <person name="Wang G."/>
        </authorList>
    </citation>
    <scope>NUCLEOTIDE SEQUENCE</scope>
    <source>
        <strain evidence="2">M133</strain>
    </source>
</reference>
<dbReference type="AlphaFoldDB" id="A0A8A4TIK2"/>
<evidence type="ECO:0000313" key="2">
    <source>
        <dbReference type="EMBL" id="QTD49443.1"/>
    </source>
</evidence>
<proteinExistence type="predicted"/>
<protein>
    <recommendedName>
        <fullName evidence="4">Killing trait domain-containing protein</fullName>
    </recommendedName>
</protein>
<dbReference type="RefSeq" id="WP_237379076.1">
    <property type="nucleotide sequence ID" value="NZ_CP071793.1"/>
</dbReference>
<sequence length="113" mass="11957">MSEEKVAQPTPQQVQSSLEINTSGSEKAYLSAAHTLAIAFQDSVDNMRNMNSISATTIGVALAKCLADPGHSGHYMATIAQARAMAKDARENFDQIGTSATELLDTLQSVASK</sequence>
<evidence type="ECO:0008006" key="4">
    <source>
        <dbReference type="Google" id="ProtNLM"/>
    </source>
</evidence>
<accession>A0A8A4TIK2</accession>
<organism evidence="2 3">
    <name type="scientific">Sulfidibacter corallicola</name>
    <dbReference type="NCBI Taxonomy" id="2818388"/>
    <lineage>
        <taxon>Bacteria</taxon>
        <taxon>Pseudomonadati</taxon>
        <taxon>Acidobacteriota</taxon>
        <taxon>Holophagae</taxon>
        <taxon>Acanthopleuribacterales</taxon>
        <taxon>Acanthopleuribacteraceae</taxon>
        <taxon>Sulfidibacter</taxon>
    </lineage>
</organism>
<dbReference type="Proteomes" id="UP000663929">
    <property type="component" value="Chromosome"/>
</dbReference>
<feature type="compositionally biased region" description="Polar residues" evidence="1">
    <location>
        <begin position="9"/>
        <end position="20"/>
    </location>
</feature>
<feature type="region of interest" description="Disordered" evidence="1">
    <location>
        <begin position="1"/>
        <end position="20"/>
    </location>
</feature>
<evidence type="ECO:0000313" key="3">
    <source>
        <dbReference type="Proteomes" id="UP000663929"/>
    </source>
</evidence>
<evidence type="ECO:0000256" key="1">
    <source>
        <dbReference type="SAM" id="MobiDB-lite"/>
    </source>
</evidence>
<dbReference type="EMBL" id="CP071793">
    <property type="protein sequence ID" value="QTD49443.1"/>
    <property type="molecule type" value="Genomic_DNA"/>
</dbReference>
<dbReference type="KEGG" id="scor:J3U87_27980"/>
<gene>
    <name evidence="2" type="ORF">J3U87_27980</name>
</gene>